<reference evidence="2 3" key="1">
    <citation type="submission" date="2016-10" db="EMBL/GenBank/DDBJ databases">
        <authorList>
            <person name="Cai Z."/>
        </authorList>
    </citation>
    <scope>NUCLEOTIDE SEQUENCE [LARGE SCALE GENOMIC DNA]</scope>
</reference>
<gene>
    <name evidence="2" type="ORF">BQ4739_LOCUS8049</name>
</gene>
<feature type="transmembrane region" description="Helical" evidence="1">
    <location>
        <begin position="617"/>
        <end position="640"/>
    </location>
</feature>
<evidence type="ECO:0000313" key="2">
    <source>
        <dbReference type="EMBL" id="SZX67679.1"/>
    </source>
</evidence>
<dbReference type="Proteomes" id="UP000256970">
    <property type="component" value="Unassembled WGS sequence"/>
</dbReference>
<name>A0A383VS62_TETOB</name>
<feature type="transmembrane region" description="Helical" evidence="1">
    <location>
        <begin position="496"/>
        <end position="519"/>
    </location>
</feature>
<keyword evidence="1" id="KW-0812">Transmembrane</keyword>
<dbReference type="AlphaFoldDB" id="A0A383VS62"/>
<keyword evidence="3" id="KW-1185">Reference proteome</keyword>
<protein>
    <submittedName>
        <fullName evidence="2">Uncharacterized protein</fullName>
    </submittedName>
</protein>
<sequence length="671" mass="71468">MSHGRQQRRNRQPTTPISTLSALGQATASALLVLLLLSIKAVAPCAAQPAKQPLCCWSSSDGVCSLDFAVHAASLASINLHLSQQLAALQQKTWQCKAAGSAVWQQACAADQTEQCTTLQAADGNSAFCVARGVAEGSADDKQALLTVLAELDSGSKWCSNRTSAEACAAADLLPYLPAVNTTCRPDVLHQPFDGCCVDADPADFSSKGLSGWLPDRVTPSKGFTDLSNNPALCGTLPLTRATGTSISSMQPAPVKLLNSNVKIDLSELGSLNGPMIARWLGDGAIAYNNLYSKLSLDGSHFMCVFLRIGKLSVAGSDACKPSGGSSCTCKGGLAVLLHGSSEEWAACHRGVTNMSFDSSLHQAKALAQYDKYMLGEEPAFACGKGGRSYRDKIAALVWCVTSVAIIVLCAIAYVYREQLGIWVHEDARLPRASSASSQRTAPDDAHWLRLAIAAALHQLAETVRNRRQHVSAPAPPPAAGNRSNSSRQPYKWAHLWQPVTAAVLFVEAVIAVSLPAVATSRLLRYAGSRSYVTQADCIRMAYMFFACAVFSQLVLFVVGLMWKARSYFARHESGDQRDAADALAVLGDALFLALEDVPQLIMQTVFWVSGMALLPAWVYGISTALSLLGLSFGVGHVALRVRRQGGGLKWCADLAAAWRLQLIVVTGGNQ</sequence>
<accession>A0A383VS62</accession>
<evidence type="ECO:0000256" key="1">
    <source>
        <dbReference type="SAM" id="Phobius"/>
    </source>
</evidence>
<keyword evidence="1" id="KW-0472">Membrane</keyword>
<keyword evidence="1" id="KW-1133">Transmembrane helix</keyword>
<feature type="transmembrane region" description="Helical" evidence="1">
    <location>
        <begin position="394"/>
        <end position="416"/>
    </location>
</feature>
<proteinExistence type="predicted"/>
<organism evidence="2 3">
    <name type="scientific">Tetradesmus obliquus</name>
    <name type="common">Green alga</name>
    <name type="synonym">Acutodesmus obliquus</name>
    <dbReference type="NCBI Taxonomy" id="3088"/>
    <lineage>
        <taxon>Eukaryota</taxon>
        <taxon>Viridiplantae</taxon>
        <taxon>Chlorophyta</taxon>
        <taxon>core chlorophytes</taxon>
        <taxon>Chlorophyceae</taxon>
        <taxon>CS clade</taxon>
        <taxon>Sphaeropleales</taxon>
        <taxon>Scenedesmaceae</taxon>
        <taxon>Tetradesmus</taxon>
    </lineage>
</organism>
<dbReference type="EMBL" id="FNXT01000807">
    <property type="protein sequence ID" value="SZX67679.1"/>
    <property type="molecule type" value="Genomic_DNA"/>
</dbReference>
<evidence type="ECO:0000313" key="3">
    <source>
        <dbReference type="Proteomes" id="UP000256970"/>
    </source>
</evidence>
<feature type="transmembrane region" description="Helical" evidence="1">
    <location>
        <begin position="539"/>
        <end position="563"/>
    </location>
</feature>